<sequence length="253" mass="27833">MISLRKNTFVLIVLTVLLAGACSTQRTVLNVEDMNPSDLSGSELAEMVNDYSESLLTITGSGRAIVSEPGNSDRVTLEFLSSREASLITVRTGVGIEGGQILVDSDSLLVYNRVDGYAEKVSVNQSNLTSIGSLASLNMLSMFSYSLPAGQVDYVFEDDSRYLAILEDETRVTVMKGSGFVESVQQQDTRAAYSRIEYEGYAEIDAFYLPRKITIFSRDGSSRATFLVQRLDVNNPLPELTIDLPENTPIRRL</sequence>
<comment type="caution">
    <text evidence="2">The sequence shown here is derived from an EMBL/GenBank/DDBJ whole genome shotgun (WGS) entry which is preliminary data.</text>
</comment>
<dbReference type="EMBL" id="QGGB01000002">
    <property type="protein sequence ID" value="PWN07874.1"/>
    <property type="molecule type" value="Genomic_DNA"/>
</dbReference>
<dbReference type="InterPro" id="IPR025634">
    <property type="entry name" value="DUF4292"/>
</dbReference>
<proteinExistence type="predicted"/>
<organism evidence="2 3">
    <name type="scientific">Rhodohalobacter mucosus</name>
    <dbReference type="NCBI Taxonomy" id="2079485"/>
    <lineage>
        <taxon>Bacteria</taxon>
        <taxon>Pseudomonadati</taxon>
        <taxon>Balneolota</taxon>
        <taxon>Balneolia</taxon>
        <taxon>Balneolales</taxon>
        <taxon>Balneolaceae</taxon>
        <taxon>Rhodohalobacter</taxon>
    </lineage>
</organism>
<keyword evidence="3" id="KW-1185">Reference proteome</keyword>
<feature type="signal peptide" evidence="1">
    <location>
        <begin position="1"/>
        <end position="21"/>
    </location>
</feature>
<keyword evidence="1" id="KW-0732">Signal</keyword>
<dbReference type="OrthoDB" id="1524598at2"/>
<evidence type="ECO:0000313" key="2">
    <source>
        <dbReference type="EMBL" id="PWN07874.1"/>
    </source>
</evidence>
<dbReference type="PROSITE" id="PS51257">
    <property type="entry name" value="PROKAR_LIPOPROTEIN"/>
    <property type="match status" value="1"/>
</dbReference>
<evidence type="ECO:0000256" key="1">
    <source>
        <dbReference type="SAM" id="SignalP"/>
    </source>
</evidence>
<dbReference type="RefSeq" id="WP_109644443.1">
    <property type="nucleotide sequence ID" value="NZ_QGGB01000002.1"/>
</dbReference>
<dbReference type="Proteomes" id="UP000245533">
    <property type="component" value="Unassembled WGS sequence"/>
</dbReference>
<evidence type="ECO:0000313" key="3">
    <source>
        <dbReference type="Proteomes" id="UP000245533"/>
    </source>
</evidence>
<accession>A0A316TYK6</accession>
<name>A0A316TYK6_9BACT</name>
<dbReference type="AlphaFoldDB" id="A0A316TYK6"/>
<reference evidence="2 3" key="1">
    <citation type="submission" date="2018-05" db="EMBL/GenBank/DDBJ databases">
        <title>Rhodohalobacter halophilus gen. nov., sp. nov., a moderately halophilic member of the family Balneolaceae.</title>
        <authorList>
            <person name="Liu Z.-W."/>
        </authorList>
    </citation>
    <scope>NUCLEOTIDE SEQUENCE [LARGE SCALE GENOMIC DNA]</scope>
    <source>
        <strain evidence="2 3">8A47</strain>
    </source>
</reference>
<feature type="chain" id="PRO_5016458591" evidence="1">
    <location>
        <begin position="22"/>
        <end position="253"/>
    </location>
</feature>
<dbReference type="Pfam" id="PF14125">
    <property type="entry name" value="DUF4292"/>
    <property type="match status" value="1"/>
</dbReference>
<protein>
    <submittedName>
        <fullName evidence="2">DUF4292 domain-containing protein</fullName>
    </submittedName>
</protein>
<gene>
    <name evidence="2" type="ORF">DDZ15_02365</name>
</gene>